<evidence type="ECO:0000256" key="1">
    <source>
        <dbReference type="SAM" id="MobiDB-lite"/>
    </source>
</evidence>
<evidence type="ECO:0000259" key="2">
    <source>
        <dbReference type="Pfam" id="PF23156"/>
    </source>
</evidence>
<protein>
    <recommendedName>
        <fullName evidence="2">DUF7054 domain-containing protein</fullName>
    </recommendedName>
</protein>
<reference evidence="4" key="2">
    <citation type="submission" date="2013-12" db="EMBL/GenBank/DDBJ databases">
        <authorList>
            <person name="Yu Y."/>
            <person name="Lee S."/>
            <person name="de Baynast K."/>
            <person name="Wissotski M."/>
            <person name="Liu L."/>
            <person name="Talag J."/>
            <person name="Goicoechea J."/>
            <person name="Angelova A."/>
            <person name="Jetty R."/>
            <person name="Kudrna D."/>
            <person name="Golser W."/>
            <person name="Rivera L."/>
            <person name="Zhang J."/>
            <person name="Wing R."/>
        </authorList>
    </citation>
    <scope>NUCLEOTIDE SEQUENCE</scope>
</reference>
<dbReference type="HOGENOM" id="CLU_088077_0_0_1"/>
<accession>A0A0D9VGJ9</accession>
<dbReference type="Proteomes" id="UP000032180">
    <property type="component" value="Chromosome 2"/>
</dbReference>
<dbReference type="AlphaFoldDB" id="A0A0D9VGJ9"/>
<dbReference type="PANTHER" id="PTHR33270">
    <property type="entry name" value="BNAC05G50380D PROTEIN"/>
    <property type="match status" value="1"/>
</dbReference>
<dbReference type="eggNOG" id="KOG4197">
    <property type="taxonomic scope" value="Eukaryota"/>
</dbReference>
<feature type="region of interest" description="Disordered" evidence="1">
    <location>
        <begin position="1"/>
        <end position="82"/>
    </location>
</feature>
<evidence type="ECO:0000313" key="3">
    <source>
        <dbReference type="EnsemblPlants" id="LPERR02G15040.1"/>
    </source>
</evidence>
<proteinExistence type="predicted"/>
<feature type="domain" description="DUF7054" evidence="2">
    <location>
        <begin position="85"/>
        <end position="168"/>
    </location>
</feature>
<reference evidence="3" key="3">
    <citation type="submission" date="2015-04" db="UniProtKB">
        <authorList>
            <consortium name="EnsemblPlants"/>
        </authorList>
    </citation>
    <scope>IDENTIFICATION</scope>
</reference>
<feature type="compositionally biased region" description="Basic and acidic residues" evidence="1">
    <location>
        <begin position="68"/>
        <end position="82"/>
    </location>
</feature>
<name>A0A0D9VGJ9_9ORYZ</name>
<organism evidence="3 4">
    <name type="scientific">Leersia perrieri</name>
    <dbReference type="NCBI Taxonomy" id="77586"/>
    <lineage>
        <taxon>Eukaryota</taxon>
        <taxon>Viridiplantae</taxon>
        <taxon>Streptophyta</taxon>
        <taxon>Embryophyta</taxon>
        <taxon>Tracheophyta</taxon>
        <taxon>Spermatophyta</taxon>
        <taxon>Magnoliopsida</taxon>
        <taxon>Liliopsida</taxon>
        <taxon>Poales</taxon>
        <taxon>Poaceae</taxon>
        <taxon>BOP clade</taxon>
        <taxon>Oryzoideae</taxon>
        <taxon>Oryzeae</taxon>
        <taxon>Oryzinae</taxon>
        <taxon>Leersia</taxon>
    </lineage>
</organism>
<dbReference type="Pfam" id="PF23156">
    <property type="entry name" value="DUF7054"/>
    <property type="match status" value="1"/>
</dbReference>
<dbReference type="PANTHER" id="PTHR33270:SF24">
    <property type="entry name" value="EXPRESSED PROTEIN"/>
    <property type="match status" value="1"/>
</dbReference>
<dbReference type="STRING" id="77586.A0A0D9VGJ9"/>
<dbReference type="InterPro" id="IPR040358">
    <property type="entry name" value="At4g22758-like"/>
</dbReference>
<evidence type="ECO:0000313" key="4">
    <source>
        <dbReference type="Proteomes" id="UP000032180"/>
    </source>
</evidence>
<dbReference type="Gramene" id="LPERR02G15040.1">
    <property type="protein sequence ID" value="LPERR02G15040.1"/>
    <property type="gene ID" value="LPERR02G15040"/>
</dbReference>
<reference evidence="3 4" key="1">
    <citation type="submission" date="2012-08" db="EMBL/GenBank/DDBJ databases">
        <title>Oryza genome evolution.</title>
        <authorList>
            <person name="Wing R.A."/>
        </authorList>
    </citation>
    <scope>NUCLEOTIDE SEQUENCE</scope>
</reference>
<dbReference type="EnsemblPlants" id="LPERR02G15040.1">
    <property type="protein sequence ID" value="LPERR02G15040.1"/>
    <property type="gene ID" value="LPERR02G15040"/>
</dbReference>
<keyword evidence="4" id="KW-1185">Reference proteome</keyword>
<feature type="compositionally biased region" description="Low complexity" evidence="1">
    <location>
        <begin position="15"/>
        <end position="41"/>
    </location>
</feature>
<dbReference type="InterPro" id="IPR055482">
    <property type="entry name" value="DUF7054"/>
</dbReference>
<sequence length="223" mass="24266">MPPLVAPVDHKDGSSSRQRQRSASFHGRGAEEQQQQQQQRHALLRQRPRTQPDLLAGIRAGKQQHGFRPRDACSDGAETERRRAPSRVLLTVGVRQSMWPLHVMARAEWRVADLVAAAVELYVREGRRPLLPSSDPAAFGLHFSQFSLQSLGPDEKLMELGSRSFFLCPKAAANAAVAAAATAAVAAGASPAGLSGEDDEAKSAKKPNVLAPWLGFIHFWPLL</sequence>